<keyword evidence="1" id="KW-0812">Transmembrane</keyword>
<protein>
    <recommendedName>
        <fullName evidence="3">DUF393 domain-containing protein</fullName>
    </recommendedName>
</protein>
<feature type="transmembrane region" description="Helical" evidence="1">
    <location>
        <begin position="209"/>
        <end position="230"/>
    </location>
</feature>
<keyword evidence="1" id="KW-1133">Transmembrane helix</keyword>
<feature type="transmembrane region" description="Helical" evidence="1">
    <location>
        <begin position="142"/>
        <end position="160"/>
    </location>
</feature>
<evidence type="ECO:0008006" key="3">
    <source>
        <dbReference type="Google" id="ProtNLM"/>
    </source>
</evidence>
<dbReference type="InterPro" id="IPR009613">
    <property type="entry name" value="LMF"/>
</dbReference>
<evidence type="ECO:0000313" key="2">
    <source>
        <dbReference type="EMBL" id="SVC16484.1"/>
    </source>
</evidence>
<dbReference type="InterPro" id="IPR007263">
    <property type="entry name" value="DCC1-like"/>
</dbReference>
<accession>A0A382JVF9</accession>
<gene>
    <name evidence="2" type="ORF">METZ01_LOCUS269338</name>
</gene>
<evidence type="ECO:0000256" key="1">
    <source>
        <dbReference type="SAM" id="Phobius"/>
    </source>
</evidence>
<dbReference type="GO" id="GO:0005789">
    <property type="term" value="C:endoplasmic reticulum membrane"/>
    <property type="evidence" value="ECO:0007669"/>
    <property type="project" value="TreeGrafter"/>
</dbReference>
<dbReference type="Pfam" id="PF04134">
    <property type="entry name" value="DCC1-like"/>
    <property type="match status" value="1"/>
</dbReference>
<feature type="non-terminal residue" evidence="2">
    <location>
        <position position="251"/>
    </location>
</feature>
<dbReference type="GO" id="GO:0015035">
    <property type="term" value="F:protein-disulfide reductase activity"/>
    <property type="evidence" value="ECO:0007669"/>
    <property type="project" value="InterPro"/>
</dbReference>
<dbReference type="AlphaFoldDB" id="A0A382JVF9"/>
<dbReference type="EMBL" id="UINC01076889">
    <property type="protein sequence ID" value="SVC16484.1"/>
    <property type="molecule type" value="Genomic_DNA"/>
</dbReference>
<organism evidence="2">
    <name type="scientific">marine metagenome</name>
    <dbReference type="NCBI Taxonomy" id="408172"/>
    <lineage>
        <taxon>unclassified sequences</taxon>
        <taxon>metagenomes</taxon>
        <taxon>ecological metagenomes</taxon>
    </lineage>
</organism>
<proteinExistence type="predicted"/>
<dbReference type="PANTHER" id="PTHR14463">
    <property type="entry name" value="LIPASE MATURATION FACTOR"/>
    <property type="match status" value="1"/>
</dbReference>
<sequence length="251" mass="28919">MTPSNKKRFQPKHPVMVWDRDCQFCKLYAGRFKALALDNIEFIPYQDLAAKYPKAPDLDYKKSVVFFTHNNTYTGAAAVFSYYSKIGRKLPMWLYRRFKLFARISEISYRYITNHRRMFRLICQTFWGANLVPDTYKTSGWIFGRLLGLVGIIAFLSLWVQSDMLISSRGIVPFQSDLGQVEGFITTTGTDISKWLARPTILWFSKTDLWLNIVLCFGMFSSTLLLLGIVPHLAIAISWICYLSVASVSEP</sequence>
<dbReference type="GO" id="GO:0051604">
    <property type="term" value="P:protein maturation"/>
    <property type="evidence" value="ECO:0007669"/>
    <property type="project" value="InterPro"/>
</dbReference>
<reference evidence="2" key="1">
    <citation type="submission" date="2018-05" db="EMBL/GenBank/DDBJ databases">
        <authorList>
            <person name="Lanie J.A."/>
            <person name="Ng W.-L."/>
            <person name="Kazmierczak K.M."/>
            <person name="Andrzejewski T.M."/>
            <person name="Davidsen T.M."/>
            <person name="Wayne K.J."/>
            <person name="Tettelin H."/>
            <person name="Glass J.I."/>
            <person name="Rusch D."/>
            <person name="Podicherti R."/>
            <person name="Tsui H.-C.T."/>
            <person name="Winkler M.E."/>
        </authorList>
    </citation>
    <scope>NUCLEOTIDE SEQUENCE</scope>
</reference>
<name>A0A382JVF9_9ZZZZ</name>
<keyword evidence="1" id="KW-0472">Membrane</keyword>